<dbReference type="EMBL" id="JAKIKT010000005">
    <property type="protein sequence ID" value="MCL2914969.1"/>
    <property type="molecule type" value="Genomic_DNA"/>
</dbReference>
<keyword evidence="1 5" id="KW-1003">Cell membrane</keyword>
<dbReference type="InterPro" id="IPR032906">
    <property type="entry name" value="LapA"/>
</dbReference>
<accession>A0ABT0N967</accession>
<evidence type="ECO:0000313" key="8">
    <source>
        <dbReference type="Proteomes" id="UP001202831"/>
    </source>
</evidence>
<comment type="caution">
    <text evidence="7">The sequence shown here is derived from an EMBL/GenBank/DDBJ whole genome shotgun (WGS) entry which is preliminary data.</text>
</comment>
<proteinExistence type="inferred from homology"/>
<dbReference type="Proteomes" id="UP001202831">
    <property type="component" value="Unassembled WGS sequence"/>
</dbReference>
<keyword evidence="2 5" id="KW-0812">Transmembrane</keyword>
<gene>
    <name evidence="5" type="primary">lapA</name>
    <name evidence="7" type="ORF">L2725_14510</name>
</gene>
<dbReference type="HAMAP" id="MF_01948">
    <property type="entry name" value="LPS_assembly_LapA"/>
    <property type="match status" value="1"/>
</dbReference>
<feature type="transmembrane region" description="Helical" evidence="5">
    <location>
        <begin position="45"/>
        <end position="64"/>
    </location>
</feature>
<keyword evidence="4 5" id="KW-0472">Membrane</keyword>
<reference evidence="7 8" key="1">
    <citation type="submission" date="2022-01" db="EMBL/GenBank/DDBJ databases">
        <title>Whole genome-based taxonomy of the Shewanellaceae.</title>
        <authorList>
            <person name="Martin-Rodriguez A.J."/>
        </authorList>
    </citation>
    <scope>NUCLEOTIDE SEQUENCE [LARGE SCALE GENOMIC DNA]</scope>
    <source>
        <strain evidence="7 8">DSM 21332</strain>
    </source>
</reference>
<keyword evidence="3 5" id="KW-1133">Transmembrane helix</keyword>
<evidence type="ECO:0000313" key="7">
    <source>
        <dbReference type="EMBL" id="MCL2914969.1"/>
    </source>
</evidence>
<evidence type="ECO:0000256" key="4">
    <source>
        <dbReference type="ARBA" id="ARBA00023136"/>
    </source>
</evidence>
<evidence type="ECO:0000256" key="2">
    <source>
        <dbReference type="ARBA" id="ARBA00022692"/>
    </source>
</evidence>
<comment type="function">
    <text evidence="5">Involved in the assembly of lipopolysaccharide (LPS).</text>
</comment>
<dbReference type="RefSeq" id="WP_115136964.1">
    <property type="nucleotide sequence ID" value="NZ_JAKIKT010000005.1"/>
</dbReference>
<protein>
    <recommendedName>
        <fullName evidence="5">Probable lipopolysaccharide assembly protein A</fullName>
    </recommendedName>
</protein>
<feature type="domain" description="Lipopolysaccharide assembly protein A" evidence="6">
    <location>
        <begin position="24"/>
        <end position="85"/>
    </location>
</feature>
<name>A0ABT0N967_9GAMM</name>
<sequence>MKSFIITVVVALLFFLALMFGARNDQVVTISYFVAQGEYRLPVVLATVFLSGFIISWLMAFYHITRMRLALRRKNKQLAELENQLLHVPVKENEA</sequence>
<dbReference type="InterPro" id="IPR010445">
    <property type="entry name" value="LapA_dom"/>
</dbReference>
<keyword evidence="5" id="KW-0997">Cell inner membrane</keyword>
<evidence type="ECO:0000259" key="6">
    <source>
        <dbReference type="Pfam" id="PF06305"/>
    </source>
</evidence>
<organism evidence="7 8">
    <name type="scientific">Shewanella corallii</name>
    <dbReference type="NCBI Taxonomy" id="560080"/>
    <lineage>
        <taxon>Bacteria</taxon>
        <taxon>Pseudomonadati</taxon>
        <taxon>Pseudomonadota</taxon>
        <taxon>Gammaproteobacteria</taxon>
        <taxon>Alteromonadales</taxon>
        <taxon>Shewanellaceae</taxon>
        <taxon>Shewanella</taxon>
    </lineage>
</organism>
<comment type="subcellular location">
    <subcellularLocation>
        <location evidence="5">Cell inner membrane</location>
        <topology evidence="5">Single-pass membrane protein</topology>
    </subcellularLocation>
</comment>
<evidence type="ECO:0000256" key="5">
    <source>
        <dbReference type="HAMAP-Rule" id="MF_01948"/>
    </source>
</evidence>
<comment type="similarity">
    <text evidence="5">Belongs to the LapA family.</text>
</comment>
<evidence type="ECO:0000256" key="1">
    <source>
        <dbReference type="ARBA" id="ARBA00022475"/>
    </source>
</evidence>
<dbReference type="Pfam" id="PF06305">
    <property type="entry name" value="LapA_dom"/>
    <property type="match status" value="1"/>
</dbReference>
<comment type="caution">
    <text evidence="5">Lacks conserved residue(s) required for the propagation of feature annotation.</text>
</comment>
<keyword evidence="8" id="KW-1185">Reference proteome</keyword>
<evidence type="ECO:0000256" key="3">
    <source>
        <dbReference type="ARBA" id="ARBA00022989"/>
    </source>
</evidence>